<dbReference type="Proteomes" id="UP000245946">
    <property type="component" value="Unassembled WGS sequence"/>
</dbReference>
<protein>
    <submittedName>
        <fullName evidence="6">DUF1929-domain-containing protein</fullName>
    </submittedName>
</protein>
<feature type="compositionally biased region" description="Low complexity" evidence="2">
    <location>
        <begin position="816"/>
        <end position="836"/>
    </location>
</feature>
<dbReference type="InterPro" id="IPR037293">
    <property type="entry name" value="Gal_Oxidase_central_sf"/>
</dbReference>
<dbReference type="InterPro" id="IPR013783">
    <property type="entry name" value="Ig-like_fold"/>
</dbReference>
<evidence type="ECO:0000256" key="3">
    <source>
        <dbReference type="SAM" id="Phobius"/>
    </source>
</evidence>
<evidence type="ECO:0000259" key="4">
    <source>
        <dbReference type="Pfam" id="PF07250"/>
    </source>
</evidence>
<dbReference type="InterPro" id="IPR015202">
    <property type="entry name" value="GO-like_E_set"/>
</dbReference>
<evidence type="ECO:0000259" key="5">
    <source>
        <dbReference type="Pfam" id="PF09118"/>
    </source>
</evidence>
<organism evidence="6 7">
    <name type="scientific">Tilletiopsis washingtonensis</name>
    <dbReference type="NCBI Taxonomy" id="58919"/>
    <lineage>
        <taxon>Eukaryota</taxon>
        <taxon>Fungi</taxon>
        <taxon>Dikarya</taxon>
        <taxon>Basidiomycota</taxon>
        <taxon>Ustilaginomycotina</taxon>
        <taxon>Exobasidiomycetes</taxon>
        <taxon>Entylomatales</taxon>
        <taxon>Entylomatales incertae sedis</taxon>
        <taxon>Tilletiopsis</taxon>
    </lineage>
</organism>
<sequence>MFGSSSRASSSRLAAARPARRSAAPSSSRVTPRRLLSLAASAACAASLVATGAAAGRAAGEFEVVQANSLASAMMMALINDHDVVILDKVENNEAKLDDGRPVWGSILSLDDNTIRAVDVNSNTFCASGGHLGNGSLLVAGGNQAVQYGGASLTPGQDPTTGPYKNTDGSQALRIMDFTDTSANLEWNDGTQFMVSKRWYPGIETLADGSILLIGGATGGGYINRNYPNDSPPFQGGSLQNLNGGGANPTWEFFPSKGNTPAVSNFMSVTNGLSMYPHTFLMPSGLLFMQANVSTVLWDYNTNQETYLADMPNNNVRVYPASGATAMLPLTPGNNYTPTILFCGGAVLSNDQWGNYTAPNVNVLNIEASKDCSSITPETADGKQTGSGYVHEEDLPQGRTMGQFIHLPDGTMVIVNGANKGTAGYSNQTWTFTADGTRTEGMSADPTYQPVLYDPTKPQGQRLSSTGFAQSNIARLYHSSAILIPDGSVLIGGSNPHQDVALTMPLNSVPQAFNTTYELEKWYPPYFFQERPVPTGLPSSILFGGNTWKFKIDAAYMNRDNAANYRAKTTKVRVIRPGFSTHAMNMGQRSLELAVAYTVNDDGSVDFEAMPMPQNKNIFVAGPALLFVVVDGVPSKGAYIQIGSTSMSGVIPNNYAVAANPTLRASTTQSAKSFNGVPAKDSSSSFGLGKIIGVAVGGAAVLAAILLGICLWRRSANRKAGGGGKKGATRSAGAGVVAGGAMYGMGTYGSGNGPEYKRVDTPNFMPGRASMGTFDSYRMNDVGGPASMPGTPGTPSQRYYDHPAAGARAASPLVPGQRSPSGGSSAAGAYQQQGWGEHQAAGDMGEEYYRDGGYSDPSRLYDAHQPASSNQLAAPSPYASHQQLAPQHARSYSQQHDYFRGSNP</sequence>
<evidence type="ECO:0000256" key="2">
    <source>
        <dbReference type="SAM" id="MobiDB-lite"/>
    </source>
</evidence>
<feature type="region of interest" description="Disordered" evidence="2">
    <location>
        <begin position="782"/>
        <end position="801"/>
    </location>
</feature>
<dbReference type="AlphaFoldDB" id="A0A316Z5H0"/>
<evidence type="ECO:0000313" key="7">
    <source>
        <dbReference type="Proteomes" id="UP000245946"/>
    </source>
</evidence>
<keyword evidence="1" id="KW-0732">Signal</keyword>
<dbReference type="SUPFAM" id="SSF81296">
    <property type="entry name" value="E set domains"/>
    <property type="match status" value="1"/>
</dbReference>
<dbReference type="InterPro" id="IPR011043">
    <property type="entry name" value="Gal_Oxase/kelch_b-propeller"/>
</dbReference>
<dbReference type="SUPFAM" id="SSF50965">
    <property type="entry name" value="Galactose oxidase, central domain"/>
    <property type="match status" value="1"/>
</dbReference>
<gene>
    <name evidence="6" type="ORF">FA09DRAFT_320368</name>
</gene>
<proteinExistence type="predicted"/>
<accession>A0A316Z5H0</accession>
<reference evidence="6 7" key="1">
    <citation type="journal article" date="2018" name="Mol. Biol. Evol.">
        <title>Broad Genomic Sampling Reveals a Smut Pathogenic Ancestry of the Fungal Clade Ustilaginomycotina.</title>
        <authorList>
            <person name="Kijpornyongpan T."/>
            <person name="Mondo S.J."/>
            <person name="Barry K."/>
            <person name="Sandor L."/>
            <person name="Lee J."/>
            <person name="Lipzen A."/>
            <person name="Pangilinan J."/>
            <person name="LaButti K."/>
            <person name="Hainaut M."/>
            <person name="Henrissat B."/>
            <person name="Grigoriev I.V."/>
            <person name="Spatafora J.W."/>
            <person name="Aime M.C."/>
        </authorList>
    </citation>
    <scope>NUCLEOTIDE SEQUENCE [LARGE SCALE GENOMIC DNA]</scope>
    <source>
        <strain evidence="6 7">MCA 4186</strain>
    </source>
</reference>
<feature type="domain" description="Galactose oxidase-like Early set" evidence="5">
    <location>
        <begin position="531"/>
        <end position="642"/>
    </location>
</feature>
<dbReference type="Gene3D" id="2.60.40.10">
    <property type="entry name" value="Immunoglobulins"/>
    <property type="match status" value="1"/>
</dbReference>
<dbReference type="CDD" id="cd02851">
    <property type="entry name" value="E_set_GO_C"/>
    <property type="match status" value="1"/>
</dbReference>
<dbReference type="InterPro" id="IPR009880">
    <property type="entry name" value="Glyoxal_oxidase_N"/>
</dbReference>
<feature type="compositionally biased region" description="Polar residues" evidence="2">
    <location>
        <begin position="866"/>
        <end position="904"/>
    </location>
</feature>
<evidence type="ECO:0000256" key="1">
    <source>
        <dbReference type="ARBA" id="ARBA00022729"/>
    </source>
</evidence>
<dbReference type="PANTHER" id="PTHR32208:SF21">
    <property type="entry name" value="LOW QUALITY PROTEIN: ALDEHYDE OXIDASE GLOX-LIKE"/>
    <property type="match status" value="1"/>
</dbReference>
<feature type="region of interest" description="Disordered" evidence="2">
    <location>
        <begin position="1"/>
        <end position="28"/>
    </location>
</feature>
<dbReference type="RefSeq" id="XP_025597128.1">
    <property type="nucleotide sequence ID" value="XM_025740975.1"/>
</dbReference>
<dbReference type="EMBL" id="KZ819297">
    <property type="protein sequence ID" value="PWN96849.1"/>
    <property type="molecule type" value="Genomic_DNA"/>
</dbReference>
<keyword evidence="3" id="KW-0812">Transmembrane</keyword>
<dbReference type="InterPro" id="IPR014756">
    <property type="entry name" value="Ig_E-set"/>
</dbReference>
<dbReference type="STRING" id="58919.A0A316Z5H0"/>
<dbReference type="Pfam" id="PF09118">
    <property type="entry name" value="GO-like_E_set"/>
    <property type="match status" value="1"/>
</dbReference>
<keyword evidence="7" id="KW-1185">Reference proteome</keyword>
<feature type="domain" description="Glyoxal oxidase N-terminal" evidence="4">
    <location>
        <begin position="244"/>
        <end position="526"/>
    </location>
</feature>
<dbReference type="OrthoDB" id="2019572at2759"/>
<feature type="transmembrane region" description="Helical" evidence="3">
    <location>
        <begin position="691"/>
        <end position="712"/>
    </location>
</feature>
<dbReference type="Gene3D" id="2.130.10.80">
    <property type="entry name" value="Galactose oxidase/kelch, beta-propeller"/>
    <property type="match status" value="1"/>
</dbReference>
<keyword evidence="3" id="KW-1133">Transmembrane helix</keyword>
<dbReference type="PANTHER" id="PTHR32208">
    <property type="entry name" value="SECRETED PROTEIN-RELATED"/>
    <property type="match status" value="1"/>
</dbReference>
<name>A0A316Z5H0_9BASI</name>
<evidence type="ECO:0000313" key="6">
    <source>
        <dbReference type="EMBL" id="PWN96849.1"/>
    </source>
</evidence>
<feature type="region of interest" description="Disordered" evidence="2">
    <location>
        <begin position="808"/>
        <end position="904"/>
    </location>
</feature>
<dbReference type="GeneID" id="37268519"/>
<dbReference type="Pfam" id="PF07250">
    <property type="entry name" value="Glyoxal_oxid_N"/>
    <property type="match status" value="1"/>
</dbReference>
<keyword evidence="3" id="KW-0472">Membrane</keyword>